<accession>A0ABN2M4U6</accession>
<name>A0ABN2M4U6_9MICO</name>
<dbReference type="EMBL" id="BAAAPO010000062">
    <property type="protein sequence ID" value="GAA1809315.1"/>
    <property type="molecule type" value="Genomic_DNA"/>
</dbReference>
<dbReference type="Proteomes" id="UP001499938">
    <property type="component" value="Unassembled WGS sequence"/>
</dbReference>
<organism evidence="1 2">
    <name type="scientific">Nostocoides veronense</name>
    <dbReference type="NCBI Taxonomy" id="330836"/>
    <lineage>
        <taxon>Bacteria</taxon>
        <taxon>Bacillati</taxon>
        <taxon>Actinomycetota</taxon>
        <taxon>Actinomycetes</taxon>
        <taxon>Micrococcales</taxon>
        <taxon>Intrasporangiaceae</taxon>
        <taxon>Nostocoides</taxon>
    </lineage>
</organism>
<comment type="caution">
    <text evidence="1">The sequence shown here is derived from an EMBL/GenBank/DDBJ whole genome shotgun (WGS) entry which is preliminary data.</text>
</comment>
<proteinExistence type="predicted"/>
<sequence>MVITRPVIDERARELRVPDQGWEIVEDECHADMIHGTVGGRVHDSIHRTCAAKDPQIASPGQIKCLLEGQWRAHHGPSLPPGRGLGCWL</sequence>
<gene>
    <name evidence="1" type="ORF">GCM10009811_35690</name>
</gene>
<reference evidence="1 2" key="1">
    <citation type="journal article" date="2019" name="Int. J. Syst. Evol. Microbiol.">
        <title>The Global Catalogue of Microorganisms (GCM) 10K type strain sequencing project: providing services to taxonomists for standard genome sequencing and annotation.</title>
        <authorList>
            <consortium name="The Broad Institute Genomics Platform"/>
            <consortium name="The Broad Institute Genome Sequencing Center for Infectious Disease"/>
            <person name="Wu L."/>
            <person name="Ma J."/>
        </authorList>
    </citation>
    <scope>NUCLEOTIDE SEQUENCE [LARGE SCALE GENOMIC DNA]</scope>
    <source>
        <strain evidence="1 2">JCM 15592</strain>
    </source>
</reference>
<evidence type="ECO:0000313" key="2">
    <source>
        <dbReference type="Proteomes" id="UP001499938"/>
    </source>
</evidence>
<evidence type="ECO:0000313" key="1">
    <source>
        <dbReference type="EMBL" id="GAA1809315.1"/>
    </source>
</evidence>
<keyword evidence="2" id="KW-1185">Reference proteome</keyword>
<protein>
    <submittedName>
        <fullName evidence="1">Uncharacterized protein</fullName>
    </submittedName>
</protein>